<feature type="domain" description="Ubiquitin-like protease family profile" evidence="4">
    <location>
        <begin position="95"/>
        <end position="220"/>
    </location>
</feature>
<dbReference type="EMBL" id="QGKV02000297">
    <property type="protein sequence ID" value="KAF3611977.1"/>
    <property type="molecule type" value="Genomic_DNA"/>
</dbReference>
<comment type="caution">
    <text evidence="5">The sequence shown here is derived from an EMBL/GenBank/DDBJ whole genome shotgun (WGS) entry which is preliminary data.</text>
</comment>
<reference evidence="5 6" key="1">
    <citation type="journal article" date="2020" name="BMC Genomics">
        <title>Intraspecific diversification of the crop wild relative Brassica cretica Lam. using demographic model selection.</title>
        <authorList>
            <person name="Kioukis A."/>
            <person name="Michalopoulou V.A."/>
            <person name="Briers L."/>
            <person name="Pirintsos S."/>
            <person name="Studholme D.J."/>
            <person name="Pavlidis P."/>
            <person name="Sarris P.F."/>
        </authorList>
    </citation>
    <scope>NUCLEOTIDE SEQUENCE [LARGE SCALE GENOMIC DNA]</scope>
    <source>
        <strain evidence="6">cv. PFS-1207/04</strain>
    </source>
</reference>
<keyword evidence="2" id="KW-0645">Protease</keyword>
<dbReference type="InterPro" id="IPR003653">
    <property type="entry name" value="Peptidase_C48_C"/>
</dbReference>
<accession>A0ABQ7F883</accession>
<evidence type="ECO:0000256" key="2">
    <source>
        <dbReference type="ARBA" id="ARBA00022670"/>
    </source>
</evidence>
<dbReference type="Proteomes" id="UP000266723">
    <property type="component" value="Unassembled WGS sequence"/>
</dbReference>
<evidence type="ECO:0000256" key="1">
    <source>
        <dbReference type="ARBA" id="ARBA00005234"/>
    </source>
</evidence>
<keyword evidence="3" id="KW-0378">Hydrolase</keyword>
<evidence type="ECO:0000259" key="4">
    <source>
        <dbReference type="Pfam" id="PF02902"/>
    </source>
</evidence>
<dbReference type="Gene3D" id="3.40.395.10">
    <property type="entry name" value="Adenoviral Proteinase, Chain A"/>
    <property type="match status" value="1"/>
</dbReference>
<protein>
    <recommendedName>
        <fullName evidence="4">Ubiquitin-like protease family profile domain-containing protein</fullName>
    </recommendedName>
</protein>
<keyword evidence="6" id="KW-1185">Reference proteome</keyword>
<evidence type="ECO:0000313" key="5">
    <source>
        <dbReference type="EMBL" id="KAF3611977.1"/>
    </source>
</evidence>
<proteinExistence type="inferred from homology"/>
<dbReference type="SUPFAM" id="SSF54001">
    <property type="entry name" value="Cysteine proteinases"/>
    <property type="match status" value="1"/>
</dbReference>
<gene>
    <name evidence="5" type="ORF">DY000_02048906</name>
</gene>
<sequence length="225" mass="25532">MYAKTHQNLGQRKFHHQSHQRYQWDRESSFDGGSSFFLFNRAEKWVANMSMPAEDDPIEAQQEARPPRTSVKDRPKFKSSGLYVESLISQLLERIYFPFNIDQQHWVGVFVDTKATTINVLDCYVAFKSDSLLKREFTVVANTMPYIVRVANGSDMQGSLKLYSLTRCKGVPQVSLTADAAVMYVLLIEAHAKNGSQRIRGITSRVLPEGAKKLAVNFYNDLSAA</sequence>
<comment type="similarity">
    <text evidence="1">Belongs to the peptidase C48 family.</text>
</comment>
<dbReference type="InterPro" id="IPR038765">
    <property type="entry name" value="Papain-like_cys_pep_sf"/>
</dbReference>
<organism evidence="5 6">
    <name type="scientific">Brassica cretica</name>
    <name type="common">Mustard</name>
    <dbReference type="NCBI Taxonomy" id="69181"/>
    <lineage>
        <taxon>Eukaryota</taxon>
        <taxon>Viridiplantae</taxon>
        <taxon>Streptophyta</taxon>
        <taxon>Embryophyta</taxon>
        <taxon>Tracheophyta</taxon>
        <taxon>Spermatophyta</taxon>
        <taxon>Magnoliopsida</taxon>
        <taxon>eudicotyledons</taxon>
        <taxon>Gunneridae</taxon>
        <taxon>Pentapetalae</taxon>
        <taxon>rosids</taxon>
        <taxon>malvids</taxon>
        <taxon>Brassicales</taxon>
        <taxon>Brassicaceae</taxon>
        <taxon>Brassiceae</taxon>
        <taxon>Brassica</taxon>
    </lineage>
</organism>
<name>A0ABQ7F883_BRACR</name>
<dbReference type="Pfam" id="PF02902">
    <property type="entry name" value="Peptidase_C48"/>
    <property type="match status" value="1"/>
</dbReference>
<evidence type="ECO:0000313" key="6">
    <source>
        <dbReference type="Proteomes" id="UP000266723"/>
    </source>
</evidence>
<evidence type="ECO:0000256" key="3">
    <source>
        <dbReference type="ARBA" id="ARBA00022801"/>
    </source>
</evidence>